<sequence>MNKDFKISVVIPTFNEVSNIGMLVSKALPILENYAEYEMIFIDDGSTDGSLAVLKRLHELNENIKYVSFSRNFGHQMALRAGIDYATGDCIITMDADLQHPPEMIPGFVEKWMEGYEIVYTVREESDDETYFKKISSSFFYQVIKFVTDIPIEKGAADFRLIDRKVADYIIQLKEKDLFLRGVIPWLGFKQYRIDYTPAVRYSGKTKYSLKKMLTLAATGITSFSTKPLYMSAFLGFLMVGISAFYGLYALFQHLFNHNVITGWASIIIFTSLIGGIQLMMIGVIGIYLGKIFQEMKGRPGYVIQDYAGFVRGKQVFSNSEKYNYRNHNKGYKGIN</sequence>
<dbReference type="Gene3D" id="3.90.550.10">
    <property type="entry name" value="Spore Coat Polysaccharide Biosynthesis Protein SpsA, Chain A"/>
    <property type="match status" value="1"/>
</dbReference>
<evidence type="ECO:0000313" key="10">
    <source>
        <dbReference type="Proteomes" id="UP000199306"/>
    </source>
</evidence>
<dbReference type="InterPro" id="IPR001173">
    <property type="entry name" value="Glyco_trans_2-like"/>
</dbReference>
<keyword evidence="3 9" id="KW-0808">Transferase</keyword>
<organism evidence="9 10">
    <name type="scientific">Pseudarcicella hirudinis</name>
    <dbReference type="NCBI Taxonomy" id="1079859"/>
    <lineage>
        <taxon>Bacteria</taxon>
        <taxon>Pseudomonadati</taxon>
        <taxon>Bacteroidota</taxon>
        <taxon>Cytophagia</taxon>
        <taxon>Cytophagales</taxon>
        <taxon>Flectobacillaceae</taxon>
        <taxon>Pseudarcicella</taxon>
    </lineage>
</organism>
<dbReference type="GO" id="GO:0005886">
    <property type="term" value="C:plasma membrane"/>
    <property type="evidence" value="ECO:0007669"/>
    <property type="project" value="TreeGrafter"/>
</dbReference>
<gene>
    <name evidence="9" type="ORF">SAMN04515674_106223</name>
</gene>
<keyword evidence="10" id="KW-1185">Reference proteome</keyword>
<evidence type="ECO:0000256" key="7">
    <source>
        <dbReference type="SAM" id="Phobius"/>
    </source>
</evidence>
<evidence type="ECO:0000256" key="2">
    <source>
        <dbReference type="ARBA" id="ARBA00022676"/>
    </source>
</evidence>
<dbReference type="EMBL" id="FOXH01000006">
    <property type="protein sequence ID" value="SFP87042.1"/>
    <property type="molecule type" value="Genomic_DNA"/>
</dbReference>
<comment type="subcellular location">
    <subcellularLocation>
        <location evidence="1">Membrane</location>
        <topology evidence="1">Multi-pass membrane protein</topology>
    </subcellularLocation>
</comment>
<evidence type="ECO:0000256" key="3">
    <source>
        <dbReference type="ARBA" id="ARBA00022679"/>
    </source>
</evidence>
<keyword evidence="5 7" id="KW-1133">Transmembrane helix</keyword>
<dbReference type="PANTHER" id="PTHR48090">
    <property type="entry name" value="UNDECAPRENYL-PHOSPHATE 4-DEOXY-4-FORMAMIDO-L-ARABINOSE TRANSFERASE-RELATED"/>
    <property type="match status" value="1"/>
</dbReference>
<dbReference type="RefSeq" id="WP_092017463.1">
    <property type="nucleotide sequence ID" value="NZ_FOXH01000006.1"/>
</dbReference>
<dbReference type="AlphaFoldDB" id="A0A1I5TVD0"/>
<dbReference type="Pfam" id="PF00535">
    <property type="entry name" value="Glycos_transf_2"/>
    <property type="match status" value="1"/>
</dbReference>
<feature type="transmembrane region" description="Helical" evidence="7">
    <location>
        <begin position="264"/>
        <end position="289"/>
    </location>
</feature>
<dbReference type="CDD" id="cd04187">
    <property type="entry name" value="DPM1_like_bac"/>
    <property type="match status" value="1"/>
</dbReference>
<dbReference type="PANTHER" id="PTHR48090:SF1">
    <property type="entry name" value="PROPHAGE BACTOPRENOL GLUCOSYL TRANSFERASE HOMOLOG"/>
    <property type="match status" value="1"/>
</dbReference>
<reference evidence="9 10" key="1">
    <citation type="submission" date="2016-10" db="EMBL/GenBank/DDBJ databases">
        <authorList>
            <person name="de Groot N.N."/>
        </authorList>
    </citation>
    <scope>NUCLEOTIDE SEQUENCE [LARGE SCALE GENOMIC DNA]</scope>
    <source>
        <strain evidence="10">E92,LMG 26720,CCM 7988</strain>
    </source>
</reference>
<dbReference type="STRING" id="1079859.SAMN04515674_106223"/>
<keyword evidence="4 7" id="KW-0812">Transmembrane</keyword>
<evidence type="ECO:0000256" key="1">
    <source>
        <dbReference type="ARBA" id="ARBA00004141"/>
    </source>
</evidence>
<dbReference type="SUPFAM" id="SSF53448">
    <property type="entry name" value="Nucleotide-diphospho-sugar transferases"/>
    <property type="match status" value="1"/>
</dbReference>
<dbReference type="OrthoDB" id="9807778at2"/>
<dbReference type="Proteomes" id="UP000199306">
    <property type="component" value="Unassembled WGS sequence"/>
</dbReference>
<accession>A0A1I5TVD0</accession>
<evidence type="ECO:0000256" key="4">
    <source>
        <dbReference type="ARBA" id="ARBA00022692"/>
    </source>
</evidence>
<proteinExistence type="predicted"/>
<evidence type="ECO:0000313" key="9">
    <source>
        <dbReference type="EMBL" id="SFP87042.1"/>
    </source>
</evidence>
<protein>
    <submittedName>
        <fullName evidence="9">Dolichol-phosphate mannosyltransferase</fullName>
    </submittedName>
</protein>
<feature type="domain" description="Glycosyltransferase 2-like" evidence="8">
    <location>
        <begin position="8"/>
        <end position="167"/>
    </location>
</feature>
<keyword evidence="6 7" id="KW-0472">Membrane</keyword>
<dbReference type="InterPro" id="IPR029044">
    <property type="entry name" value="Nucleotide-diphossugar_trans"/>
</dbReference>
<keyword evidence="2 9" id="KW-0328">Glycosyltransferase</keyword>
<evidence type="ECO:0000259" key="8">
    <source>
        <dbReference type="Pfam" id="PF00535"/>
    </source>
</evidence>
<evidence type="ECO:0000256" key="6">
    <source>
        <dbReference type="ARBA" id="ARBA00023136"/>
    </source>
</evidence>
<feature type="transmembrane region" description="Helical" evidence="7">
    <location>
        <begin position="229"/>
        <end position="252"/>
    </location>
</feature>
<name>A0A1I5TVD0_9BACT</name>
<dbReference type="GO" id="GO:0016757">
    <property type="term" value="F:glycosyltransferase activity"/>
    <property type="evidence" value="ECO:0007669"/>
    <property type="project" value="UniProtKB-KW"/>
</dbReference>
<evidence type="ECO:0000256" key="5">
    <source>
        <dbReference type="ARBA" id="ARBA00022989"/>
    </source>
</evidence>
<dbReference type="InterPro" id="IPR050256">
    <property type="entry name" value="Glycosyltransferase_2"/>
</dbReference>